<name>A0A9D1PZK0_9FIRM</name>
<keyword evidence="2" id="KW-1133">Transmembrane helix</keyword>
<proteinExistence type="predicted"/>
<dbReference type="Proteomes" id="UP000823990">
    <property type="component" value="Unassembled WGS sequence"/>
</dbReference>
<protein>
    <submittedName>
        <fullName evidence="3">Uncharacterized protein</fullName>
    </submittedName>
</protein>
<feature type="transmembrane region" description="Helical" evidence="2">
    <location>
        <begin position="50"/>
        <end position="73"/>
    </location>
</feature>
<feature type="transmembrane region" description="Helical" evidence="2">
    <location>
        <begin position="23"/>
        <end position="44"/>
    </location>
</feature>
<organism evidence="3 4">
    <name type="scientific">Candidatus Protoclostridium stercorigallinarum</name>
    <dbReference type="NCBI Taxonomy" id="2838741"/>
    <lineage>
        <taxon>Bacteria</taxon>
        <taxon>Bacillati</taxon>
        <taxon>Bacillota</taxon>
        <taxon>Clostridia</taxon>
        <taxon>Candidatus Protoclostridium</taxon>
    </lineage>
</organism>
<accession>A0A9D1PZK0</accession>
<evidence type="ECO:0000313" key="3">
    <source>
        <dbReference type="EMBL" id="HIW01815.1"/>
    </source>
</evidence>
<keyword evidence="2" id="KW-0472">Membrane</keyword>
<reference evidence="3" key="2">
    <citation type="submission" date="2021-04" db="EMBL/GenBank/DDBJ databases">
        <authorList>
            <person name="Gilroy R."/>
        </authorList>
    </citation>
    <scope>NUCLEOTIDE SEQUENCE</scope>
    <source>
        <strain evidence="3">12435</strain>
    </source>
</reference>
<feature type="region of interest" description="Disordered" evidence="1">
    <location>
        <begin position="108"/>
        <end position="133"/>
    </location>
</feature>
<keyword evidence="2" id="KW-0812">Transmembrane</keyword>
<reference evidence="3" key="1">
    <citation type="journal article" date="2021" name="PeerJ">
        <title>Extensive microbial diversity within the chicken gut microbiome revealed by metagenomics and culture.</title>
        <authorList>
            <person name="Gilroy R."/>
            <person name="Ravi A."/>
            <person name="Getino M."/>
            <person name="Pursley I."/>
            <person name="Horton D.L."/>
            <person name="Alikhan N.F."/>
            <person name="Baker D."/>
            <person name="Gharbi K."/>
            <person name="Hall N."/>
            <person name="Watson M."/>
            <person name="Adriaenssens E.M."/>
            <person name="Foster-Nyarko E."/>
            <person name="Jarju S."/>
            <person name="Secka A."/>
            <person name="Antonio M."/>
            <person name="Oren A."/>
            <person name="Chaudhuri R.R."/>
            <person name="La Ragione R."/>
            <person name="Hildebrand F."/>
            <person name="Pallen M.J."/>
        </authorList>
    </citation>
    <scope>NUCLEOTIDE SEQUENCE</scope>
    <source>
        <strain evidence="3">12435</strain>
    </source>
</reference>
<evidence type="ECO:0000313" key="4">
    <source>
        <dbReference type="Proteomes" id="UP000823990"/>
    </source>
</evidence>
<evidence type="ECO:0000256" key="2">
    <source>
        <dbReference type="SAM" id="Phobius"/>
    </source>
</evidence>
<sequence length="133" mass="15005">MKKSKKELYDDEAILNDFKSKKILFVFNFTVIAAILFVVSIIFFSGGSDYFAVAIPVLICAVFIVCLLIYGVCKFNKAIKTQEELVRRAKRTDSVDEKMAQLETELAQLKRERSGESPSISDDDPPEDKDIGE</sequence>
<dbReference type="AlphaFoldDB" id="A0A9D1PZK0"/>
<comment type="caution">
    <text evidence="3">The sequence shown here is derived from an EMBL/GenBank/DDBJ whole genome shotgun (WGS) entry which is preliminary data.</text>
</comment>
<evidence type="ECO:0000256" key="1">
    <source>
        <dbReference type="SAM" id="MobiDB-lite"/>
    </source>
</evidence>
<gene>
    <name evidence="3" type="ORF">H9892_00520</name>
</gene>
<dbReference type="EMBL" id="DXHS01000009">
    <property type="protein sequence ID" value="HIW01815.1"/>
    <property type="molecule type" value="Genomic_DNA"/>
</dbReference>